<protein>
    <submittedName>
        <fullName evidence="2">Uncharacterized protein</fullName>
    </submittedName>
</protein>
<dbReference type="AlphaFoldDB" id="A0ABD5RPZ8"/>
<organism evidence="2 3">
    <name type="scientific">Halomarina salina</name>
    <dbReference type="NCBI Taxonomy" id="1872699"/>
    <lineage>
        <taxon>Archaea</taxon>
        <taxon>Methanobacteriati</taxon>
        <taxon>Methanobacteriota</taxon>
        <taxon>Stenosarchaea group</taxon>
        <taxon>Halobacteria</taxon>
        <taxon>Halobacteriales</taxon>
        <taxon>Natronomonadaceae</taxon>
        <taxon>Halomarina</taxon>
    </lineage>
</organism>
<reference evidence="2 3" key="1">
    <citation type="journal article" date="2019" name="Int. J. Syst. Evol. Microbiol.">
        <title>The Global Catalogue of Microorganisms (GCM) 10K type strain sequencing project: providing services to taxonomists for standard genome sequencing and annotation.</title>
        <authorList>
            <consortium name="The Broad Institute Genomics Platform"/>
            <consortium name="The Broad Institute Genome Sequencing Center for Infectious Disease"/>
            <person name="Wu L."/>
            <person name="Ma J."/>
        </authorList>
    </citation>
    <scope>NUCLEOTIDE SEQUENCE [LARGE SCALE GENOMIC DNA]</scope>
    <source>
        <strain evidence="2 3">CGMCC 1.12543</strain>
    </source>
</reference>
<accession>A0ABD5RPZ8</accession>
<proteinExistence type="predicted"/>
<evidence type="ECO:0000313" key="2">
    <source>
        <dbReference type="EMBL" id="MFC5972620.1"/>
    </source>
</evidence>
<gene>
    <name evidence="2" type="ORF">ACFPYI_14880</name>
</gene>
<keyword evidence="1" id="KW-0812">Transmembrane</keyword>
<comment type="caution">
    <text evidence="2">The sequence shown here is derived from an EMBL/GenBank/DDBJ whole genome shotgun (WGS) entry which is preliminary data.</text>
</comment>
<dbReference type="Proteomes" id="UP001596099">
    <property type="component" value="Unassembled WGS sequence"/>
</dbReference>
<keyword evidence="1" id="KW-0472">Membrane</keyword>
<feature type="transmembrane region" description="Helical" evidence="1">
    <location>
        <begin position="20"/>
        <end position="42"/>
    </location>
</feature>
<dbReference type="RefSeq" id="WP_247416175.1">
    <property type="nucleotide sequence ID" value="NZ_JALLGW010000001.1"/>
</dbReference>
<name>A0ABD5RPZ8_9EURY</name>
<sequence>MSDGLAVAFAAHLRQQALDAAVAGLIISMVVVTVIVPVWLFVMLW</sequence>
<keyword evidence="3" id="KW-1185">Reference proteome</keyword>
<dbReference type="EMBL" id="JBHSQH010000001">
    <property type="protein sequence ID" value="MFC5972620.1"/>
    <property type="molecule type" value="Genomic_DNA"/>
</dbReference>
<evidence type="ECO:0000313" key="3">
    <source>
        <dbReference type="Proteomes" id="UP001596099"/>
    </source>
</evidence>
<keyword evidence="1" id="KW-1133">Transmembrane helix</keyword>
<evidence type="ECO:0000256" key="1">
    <source>
        <dbReference type="SAM" id="Phobius"/>
    </source>
</evidence>